<evidence type="ECO:0000256" key="5">
    <source>
        <dbReference type="HAMAP-Rule" id="MF_00731"/>
    </source>
</evidence>
<evidence type="ECO:0000256" key="3">
    <source>
        <dbReference type="ARBA" id="ARBA00022741"/>
    </source>
</evidence>
<keyword evidence="2 5" id="KW-0436">Ligase</keyword>
<feature type="compositionally biased region" description="Acidic residues" evidence="6">
    <location>
        <begin position="677"/>
        <end position="686"/>
    </location>
</feature>
<dbReference type="Proteomes" id="UP000236584">
    <property type="component" value="Chromosome"/>
</dbReference>
<gene>
    <name evidence="5 9" type="primary">menE</name>
    <name evidence="9" type="ORF">C2R22_08705</name>
</gene>
<evidence type="ECO:0000259" key="7">
    <source>
        <dbReference type="Pfam" id="PF00501"/>
    </source>
</evidence>
<dbReference type="RefSeq" id="WP_103425405.1">
    <property type="nucleotide sequence ID" value="NZ_CP026309.1"/>
</dbReference>
<comment type="catalytic activity">
    <reaction evidence="5">
        <text>2-succinylbenzoate + ATP + CoA = 2-succinylbenzoyl-CoA + AMP + diphosphate</text>
        <dbReference type="Rhea" id="RHEA:17009"/>
        <dbReference type="ChEBI" id="CHEBI:18325"/>
        <dbReference type="ChEBI" id="CHEBI:30616"/>
        <dbReference type="ChEBI" id="CHEBI:33019"/>
        <dbReference type="ChEBI" id="CHEBI:57287"/>
        <dbReference type="ChEBI" id="CHEBI:57364"/>
        <dbReference type="ChEBI" id="CHEBI:456215"/>
        <dbReference type="EC" id="6.2.1.26"/>
    </reaction>
</comment>
<sequence length="694" mass="74059">MQDWLSHRVRATPNRTALVRASTGETLDFANLDAMVDDLAGRLAALGVKRGDHLGMVMETRLAAVCTVHAAERLGAVLVPLGDGLTAVELADQLDAADVTTLVCSEETEATACEAFAGPVCSVDDPAHDTVASLAETAPERVVPAEWNLGDTRLLLFTSGTTGEPKAVRLTEGNLLWSAVSSAFRLGLHGDDRWLVCLSLHHMGGLSPVLRMPLYGTTVVLEESFDPGRTADNVGSYDVTCVSLVPTMLKRMLDLRGTLADSLRVVLLGGAPAPEDLLRRCRDFSVPVYPTYGMTETASQVATATPREAFDELGTVGRPLFWTSVTVRDGDRPVPQGEPGELVVDGPTVSPGYYGNPDATEAAFGPHGLRTGDVGYLDDEDRLFVLGRIDDQIITGGENVHPREITDVLRSHPMIGDAVVVGVPDDEWGELVGALVVPADDDLTVGDIEAYCRERLAGFKLPRVVSFVEELPRTASGTVEREAARTRLIEGMAGSGTERGLDVAIDADGEDALAAESETNDGAAQTNTDTDEREGSRTAESQSEDAPEVREAGGPTESSASATVGDGARDERDERDEHDDVAAHDDDTEPHEVAETFLIGGSDWSPGEHALPDRADEPEEVGRTEDDPVEEPETPDFVREVLPDDEPEASDERVDDERDDSDEAAEADGAADGRDDTDVDEGDDTSDTGNDRAN</sequence>
<keyword evidence="1 5" id="KW-0474">Menaquinone biosynthesis</keyword>
<dbReference type="Gene3D" id="3.30.300.30">
    <property type="match status" value="1"/>
</dbReference>
<dbReference type="SUPFAM" id="SSF56801">
    <property type="entry name" value="Acetyl-CoA synthetase-like"/>
    <property type="match status" value="1"/>
</dbReference>
<dbReference type="InterPro" id="IPR050237">
    <property type="entry name" value="ATP-dep_AMP-bd_enzyme"/>
</dbReference>
<comment type="pathway">
    <text evidence="5">Quinol/quinone metabolism; menaquinone biosynthesis.</text>
</comment>
<name>A0A2I8VIF3_9EURY</name>
<dbReference type="EMBL" id="CP026309">
    <property type="protein sequence ID" value="AUV81717.1"/>
    <property type="molecule type" value="Genomic_DNA"/>
</dbReference>
<evidence type="ECO:0000256" key="2">
    <source>
        <dbReference type="ARBA" id="ARBA00022598"/>
    </source>
</evidence>
<dbReference type="GO" id="GO:0005524">
    <property type="term" value="F:ATP binding"/>
    <property type="evidence" value="ECO:0007669"/>
    <property type="project" value="UniProtKB-KW"/>
</dbReference>
<feature type="domain" description="AMP-dependent synthetase/ligase" evidence="7">
    <location>
        <begin position="6"/>
        <end position="354"/>
    </location>
</feature>
<dbReference type="Pfam" id="PF00501">
    <property type="entry name" value="AMP-binding"/>
    <property type="match status" value="1"/>
</dbReference>
<accession>A0A2I8VIF3</accession>
<dbReference type="PANTHER" id="PTHR43767">
    <property type="entry name" value="LONG-CHAIN-FATTY-ACID--COA LIGASE"/>
    <property type="match status" value="1"/>
</dbReference>
<feature type="compositionally biased region" description="Acidic residues" evidence="6">
    <location>
        <begin position="657"/>
        <end position="666"/>
    </location>
</feature>
<dbReference type="PANTHER" id="PTHR43767:SF1">
    <property type="entry name" value="NONRIBOSOMAL PEPTIDE SYNTHASE PES1 (EUROFUNG)-RELATED"/>
    <property type="match status" value="1"/>
</dbReference>
<evidence type="ECO:0000256" key="4">
    <source>
        <dbReference type="ARBA" id="ARBA00022840"/>
    </source>
</evidence>
<feature type="region of interest" description="Disordered" evidence="6">
    <location>
        <begin position="515"/>
        <end position="694"/>
    </location>
</feature>
<dbReference type="InterPro" id="IPR042099">
    <property type="entry name" value="ANL_N_sf"/>
</dbReference>
<dbReference type="HAMAP" id="MF_00731">
    <property type="entry name" value="MenE"/>
    <property type="match status" value="1"/>
</dbReference>
<evidence type="ECO:0000256" key="1">
    <source>
        <dbReference type="ARBA" id="ARBA00022428"/>
    </source>
</evidence>
<dbReference type="GeneID" id="35592165"/>
<evidence type="ECO:0000313" key="10">
    <source>
        <dbReference type="Proteomes" id="UP000236584"/>
    </source>
</evidence>
<reference evidence="9 10" key="1">
    <citation type="submission" date="2018-01" db="EMBL/GenBank/DDBJ databases">
        <title>Complete genome sequence of Salinigranum rubrum GX10T, an extremely halophilic archaeon isolated from a marine solar saltern.</title>
        <authorList>
            <person name="Han S."/>
        </authorList>
    </citation>
    <scope>NUCLEOTIDE SEQUENCE [LARGE SCALE GENOMIC DNA]</scope>
    <source>
        <strain evidence="9 10">GX10</strain>
    </source>
</reference>
<dbReference type="EC" id="6.2.1.26" evidence="5"/>
<dbReference type="GO" id="GO:0008756">
    <property type="term" value="F:o-succinylbenzoate-CoA ligase activity"/>
    <property type="evidence" value="ECO:0007669"/>
    <property type="project" value="UniProtKB-UniRule"/>
</dbReference>
<keyword evidence="10" id="KW-1185">Reference proteome</keyword>
<dbReference type="InterPro" id="IPR000873">
    <property type="entry name" value="AMP-dep_synth/lig_dom"/>
</dbReference>
<dbReference type="InterPro" id="IPR010192">
    <property type="entry name" value="MenE"/>
</dbReference>
<dbReference type="OrthoDB" id="35688at2157"/>
<dbReference type="NCBIfam" id="TIGR01923">
    <property type="entry name" value="menE"/>
    <property type="match status" value="1"/>
</dbReference>
<dbReference type="InterPro" id="IPR025110">
    <property type="entry name" value="AMP-bd_C"/>
</dbReference>
<keyword evidence="3 5" id="KW-0547">Nucleotide-binding</keyword>
<feature type="compositionally biased region" description="Basic and acidic residues" evidence="6">
    <location>
        <begin position="610"/>
        <end position="626"/>
    </location>
</feature>
<comment type="function">
    <text evidence="5">Converts 2-succinylbenzoate (OSB) to 2-succinylbenzoyl-CoA (OSB-CoA).</text>
</comment>
<comment type="pathway">
    <text evidence="5">Quinol/quinone metabolism; 1,4-dihydroxy-2-naphthoate biosynthesis; 1,4-dihydroxy-2-naphthoate from chorismate: step 5/7.</text>
</comment>
<dbReference type="Pfam" id="PF13193">
    <property type="entry name" value="AMP-binding_C"/>
    <property type="match status" value="1"/>
</dbReference>
<dbReference type="UniPathway" id="UPA01057">
    <property type="reaction ID" value="UER00166"/>
</dbReference>
<dbReference type="InterPro" id="IPR020845">
    <property type="entry name" value="AMP-binding_CS"/>
</dbReference>
<dbReference type="PROSITE" id="PS00455">
    <property type="entry name" value="AMP_BINDING"/>
    <property type="match status" value="1"/>
</dbReference>
<comment type="similarity">
    <text evidence="5">Belongs to the ATP-dependent AMP-binding enzyme family. MenE subfamily.</text>
</comment>
<organism evidence="9 10">
    <name type="scientific">Salinigranum rubrum</name>
    <dbReference type="NCBI Taxonomy" id="755307"/>
    <lineage>
        <taxon>Archaea</taxon>
        <taxon>Methanobacteriati</taxon>
        <taxon>Methanobacteriota</taxon>
        <taxon>Stenosarchaea group</taxon>
        <taxon>Halobacteria</taxon>
        <taxon>Halobacteriales</taxon>
        <taxon>Haloferacaceae</taxon>
        <taxon>Salinigranum</taxon>
    </lineage>
</organism>
<feature type="domain" description="AMP-binding enzyme C-terminal" evidence="8">
    <location>
        <begin position="404"/>
        <end position="477"/>
    </location>
</feature>
<dbReference type="AlphaFoldDB" id="A0A2I8VIF3"/>
<protein>
    <recommendedName>
        <fullName evidence="5">2-succinylbenzoate--CoA ligase</fullName>
        <ecNumber evidence="5">6.2.1.26</ecNumber>
    </recommendedName>
    <alternativeName>
        <fullName evidence="5">o-succinylbenzoyl-CoA synthetase</fullName>
        <shortName evidence="5">OSB-CoA synthetase</shortName>
    </alternativeName>
</protein>
<evidence type="ECO:0000313" key="9">
    <source>
        <dbReference type="EMBL" id="AUV81717.1"/>
    </source>
</evidence>
<evidence type="ECO:0000256" key="6">
    <source>
        <dbReference type="SAM" id="MobiDB-lite"/>
    </source>
</evidence>
<dbReference type="InterPro" id="IPR045851">
    <property type="entry name" value="AMP-bd_C_sf"/>
</dbReference>
<feature type="compositionally biased region" description="Basic and acidic residues" evidence="6">
    <location>
        <begin position="578"/>
        <end position="594"/>
    </location>
</feature>
<dbReference type="KEGG" id="srub:C2R22_08705"/>
<dbReference type="UniPathway" id="UPA00079"/>
<proteinExistence type="inferred from homology"/>
<dbReference type="Gene3D" id="3.40.50.12780">
    <property type="entry name" value="N-terminal domain of ligase-like"/>
    <property type="match status" value="1"/>
</dbReference>
<evidence type="ECO:0000259" key="8">
    <source>
        <dbReference type="Pfam" id="PF13193"/>
    </source>
</evidence>
<keyword evidence="4 5" id="KW-0067">ATP-binding</keyword>
<dbReference type="GO" id="GO:0009234">
    <property type="term" value="P:menaquinone biosynthetic process"/>
    <property type="evidence" value="ECO:0007669"/>
    <property type="project" value="UniProtKB-UniRule"/>
</dbReference>